<evidence type="ECO:0000259" key="2">
    <source>
        <dbReference type="Pfam" id="PF13360"/>
    </source>
</evidence>
<feature type="chain" id="PRO_5045049152" evidence="1">
    <location>
        <begin position="32"/>
        <end position="199"/>
    </location>
</feature>
<evidence type="ECO:0000256" key="1">
    <source>
        <dbReference type="SAM" id="SignalP"/>
    </source>
</evidence>
<evidence type="ECO:0000313" key="3">
    <source>
        <dbReference type="EMBL" id="MBP1996973.1"/>
    </source>
</evidence>
<organism evidence="3 4">
    <name type="scientific">Paenibacillus eucommiae</name>
    <dbReference type="NCBI Taxonomy" id="1355755"/>
    <lineage>
        <taxon>Bacteria</taxon>
        <taxon>Bacillati</taxon>
        <taxon>Bacillota</taxon>
        <taxon>Bacilli</taxon>
        <taxon>Bacillales</taxon>
        <taxon>Paenibacillaceae</taxon>
        <taxon>Paenibacillus</taxon>
    </lineage>
</organism>
<dbReference type="PROSITE" id="PS51257">
    <property type="entry name" value="PROKAR_LIPOPROTEIN"/>
    <property type="match status" value="1"/>
</dbReference>
<dbReference type="Gene3D" id="2.130.10.10">
    <property type="entry name" value="YVTN repeat-like/Quinoprotein amine dehydrogenase"/>
    <property type="match status" value="1"/>
</dbReference>
<proteinExistence type="predicted"/>
<dbReference type="PANTHER" id="PTHR44394">
    <property type="entry name" value="BETA-ALANINE-ACTIVATING ENZYME"/>
    <property type="match status" value="1"/>
</dbReference>
<dbReference type="InterPro" id="IPR018391">
    <property type="entry name" value="PQQ_b-propeller_rpt"/>
</dbReference>
<feature type="signal peptide" evidence="1">
    <location>
        <begin position="1"/>
        <end position="31"/>
    </location>
</feature>
<reference evidence="3 4" key="1">
    <citation type="submission" date="2021-03" db="EMBL/GenBank/DDBJ databases">
        <title>Genomic Encyclopedia of Type Strains, Phase IV (KMG-IV): sequencing the most valuable type-strain genomes for metagenomic binning, comparative biology and taxonomic classification.</title>
        <authorList>
            <person name="Goeker M."/>
        </authorList>
    </citation>
    <scope>NUCLEOTIDE SEQUENCE [LARGE SCALE GENOMIC DNA]</scope>
    <source>
        <strain evidence="3 4">DSM 26048</strain>
    </source>
</reference>
<name>A0ABS4JAU9_9BACL</name>
<dbReference type="EMBL" id="JAGGLB010000062">
    <property type="protein sequence ID" value="MBP1996973.1"/>
    <property type="molecule type" value="Genomic_DNA"/>
</dbReference>
<dbReference type="Proteomes" id="UP001519287">
    <property type="component" value="Unassembled WGS sequence"/>
</dbReference>
<comment type="caution">
    <text evidence="3">The sequence shown here is derived from an EMBL/GenBank/DDBJ whole genome shotgun (WGS) entry which is preliminary data.</text>
</comment>
<gene>
    <name evidence="3" type="ORF">J2Z66_008651</name>
</gene>
<evidence type="ECO:0000313" key="4">
    <source>
        <dbReference type="Proteomes" id="UP001519287"/>
    </source>
</evidence>
<dbReference type="SMART" id="SM00564">
    <property type="entry name" value="PQQ"/>
    <property type="match status" value="3"/>
</dbReference>
<accession>A0ABS4JAU9</accession>
<dbReference type="RefSeq" id="WP_209979877.1">
    <property type="nucleotide sequence ID" value="NZ_JAGGLB010000062.1"/>
</dbReference>
<feature type="domain" description="Pyrrolo-quinoline quinone repeat" evidence="2">
    <location>
        <begin position="58"/>
        <end position="184"/>
    </location>
</feature>
<sequence>MFNKKSLYAAISVISAVLLLACLHPLQSAKALDLQLNPDLKIEVNPNIIISLNLPSSNGVERWAFETGGKINSSSPAVSADGTVYVGSTDGKLYAVDKKGKKKWEFPTEAAVYSSPAISADGTVYVGSGVNLYAITPDGKLKWTFEAGGAIYSTVAIGEDGTVYVECEDGKLYALKPDGTKKWEFVTGGGMSGKPANRF</sequence>
<keyword evidence="1" id="KW-0732">Signal</keyword>
<dbReference type="InterPro" id="IPR052091">
    <property type="entry name" value="Beta-ala_Activ/Resist"/>
</dbReference>
<dbReference type="InterPro" id="IPR011047">
    <property type="entry name" value="Quinoprotein_ADH-like_sf"/>
</dbReference>
<dbReference type="Gene3D" id="2.40.10.480">
    <property type="match status" value="1"/>
</dbReference>
<dbReference type="InterPro" id="IPR002372">
    <property type="entry name" value="PQQ_rpt_dom"/>
</dbReference>
<dbReference type="SUPFAM" id="SSF50998">
    <property type="entry name" value="Quinoprotein alcohol dehydrogenase-like"/>
    <property type="match status" value="1"/>
</dbReference>
<dbReference type="InterPro" id="IPR015943">
    <property type="entry name" value="WD40/YVTN_repeat-like_dom_sf"/>
</dbReference>
<protein>
    <submittedName>
        <fullName evidence="3">Outer membrane protein assembly factor BamB</fullName>
    </submittedName>
</protein>
<keyword evidence="4" id="KW-1185">Reference proteome</keyword>
<dbReference type="Pfam" id="PF13360">
    <property type="entry name" value="PQQ_2"/>
    <property type="match status" value="1"/>
</dbReference>
<dbReference type="PANTHER" id="PTHR44394:SF1">
    <property type="entry name" value="BETA-ALANINE-ACTIVATING ENZYME"/>
    <property type="match status" value="1"/>
</dbReference>